<sequence>MTGGAVGHVEEYCARAGMRPDSPLRLALLTATRTAEAAREAVGGARGLTPEGEAELIRRVCEASAASTAAEAGRIVRRLDLGMVLGAAGLLVICALLAFAGGYWAGRGETAALGAEISVILRNDADAAKAWLPLMRNNDVKAALEKCRGAALWVSNGRNACLVPLWLDGPGAAPKH</sequence>
<name>A0ABX7B685_9PROT</name>
<organism evidence="2 3">
    <name type="scientific">Skermanella cutis</name>
    <dbReference type="NCBI Taxonomy" id="2775420"/>
    <lineage>
        <taxon>Bacteria</taxon>
        <taxon>Pseudomonadati</taxon>
        <taxon>Pseudomonadota</taxon>
        <taxon>Alphaproteobacteria</taxon>
        <taxon>Rhodospirillales</taxon>
        <taxon>Azospirillaceae</taxon>
        <taxon>Skermanella</taxon>
    </lineage>
</organism>
<evidence type="ECO:0000313" key="2">
    <source>
        <dbReference type="EMBL" id="QQP89890.1"/>
    </source>
</evidence>
<keyword evidence="1" id="KW-0472">Membrane</keyword>
<keyword evidence="1" id="KW-1133">Transmembrane helix</keyword>
<dbReference type="Proteomes" id="UP000595197">
    <property type="component" value="Chromosome"/>
</dbReference>
<evidence type="ECO:0000313" key="3">
    <source>
        <dbReference type="Proteomes" id="UP000595197"/>
    </source>
</evidence>
<evidence type="ECO:0000256" key="1">
    <source>
        <dbReference type="SAM" id="Phobius"/>
    </source>
</evidence>
<gene>
    <name evidence="2" type="ORF">IGS68_01005</name>
</gene>
<dbReference type="RefSeq" id="WP_201076665.1">
    <property type="nucleotide sequence ID" value="NZ_CP067420.1"/>
</dbReference>
<keyword evidence="1" id="KW-0812">Transmembrane</keyword>
<keyword evidence="3" id="KW-1185">Reference proteome</keyword>
<dbReference type="EMBL" id="CP067420">
    <property type="protein sequence ID" value="QQP89890.1"/>
    <property type="molecule type" value="Genomic_DNA"/>
</dbReference>
<protein>
    <submittedName>
        <fullName evidence="2">Uncharacterized protein</fullName>
    </submittedName>
</protein>
<reference evidence="2" key="1">
    <citation type="submission" date="2021-02" db="EMBL/GenBank/DDBJ databases">
        <title>Skermanella TT6 skin isolate.</title>
        <authorList>
            <person name="Lee K."/>
            <person name="Ganzorig M."/>
        </authorList>
    </citation>
    <scope>NUCLEOTIDE SEQUENCE</scope>
    <source>
        <strain evidence="2">TT6</strain>
    </source>
</reference>
<feature type="transmembrane region" description="Helical" evidence="1">
    <location>
        <begin position="84"/>
        <end position="105"/>
    </location>
</feature>
<accession>A0ABX7B685</accession>
<proteinExistence type="predicted"/>